<dbReference type="Proteomes" id="UP000527616">
    <property type="component" value="Unassembled WGS sequence"/>
</dbReference>
<evidence type="ECO:0000256" key="5">
    <source>
        <dbReference type="ARBA" id="ARBA00023136"/>
    </source>
</evidence>
<keyword evidence="4 7" id="KW-1133">Transmembrane helix</keyword>
<comment type="caution">
    <text evidence="9">The sequence shown here is derived from an EMBL/GenBank/DDBJ whole genome shotgun (WGS) entry which is preliminary data.</text>
</comment>
<evidence type="ECO:0000256" key="3">
    <source>
        <dbReference type="ARBA" id="ARBA00022692"/>
    </source>
</evidence>
<dbReference type="RefSeq" id="WP_179444291.1">
    <property type="nucleotide sequence ID" value="NZ_JACBZS010000001.1"/>
</dbReference>
<reference evidence="9 10" key="1">
    <citation type="submission" date="2020-07" db="EMBL/GenBank/DDBJ databases">
        <title>Sequencing the genomes of 1000 actinobacteria strains.</title>
        <authorList>
            <person name="Klenk H.-P."/>
        </authorList>
    </citation>
    <scope>NUCLEOTIDE SEQUENCE [LARGE SCALE GENOMIC DNA]</scope>
    <source>
        <strain evidence="9 10">DSM 103164</strain>
    </source>
</reference>
<dbReference type="EMBL" id="JACBZS010000001">
    <property type="protein sequence ID" value="NYI70319.1"/>
    <property type="molecule type" value="Genomic_DNA"/>
</dbReference>
<keyword evidence="10" id="KW-1185">Reference proteome</keyword>
<accession>A0A7Z0D7I6</accession>
<dbReference type="InterPro" id="IPR007168">
    <property type="entry name" value="Phageshock_PspC_N"/>
</dbReference>
<dbReference type="PANTHER" id="PTHR33885">
    <property type="entry name" value="PHAGE SHOCK PROTEIN C"/>
    <property type="match status" value="1"/>
</dbReference>
<gene>
    <name evidence="9" type="ORF">GGQ54_000879</name>
</gene>
<dbReference type="GO" id="GO:0005886">
    <property type="term" value="C:plasma membrane"/>
    <property type="evidence" value="ECO:0007669"/>
    <property type="project" value="UniProtKB-SubCell"/>
</dbReference>
<comment type="subcellular location">
    <subcellularLocation>
        <location evidence="1">Cell membrane</location>
        <topology evidence="1">Single-pass membrane protein</topology>
    </subcellularLocation>
</comment>
<protein>
    <submittedName>
        <fullName evidence="9">Phage shock protein PspC (Stress-responsive transcriptional regulator)</fullName>
    </submittedName>
</protein>
<evidence type="ECO:0000256" key="1">
    <source>
        <dbReference type="ARBA" id="ARBA00004162"/>
    </source>
</evidence>
<evidence type="ECO:0000313" key="9">
    <source>
        <dbReference type="EMBL" id="NYI70319.1"/>
    </source>
</evidence>
<keyword evidence="5 7" id="KW-0472">Membrane</keyword>
<feature type="domain" description="Phage shock protein PspC N-terminal" evidence="8">
    <location>
        <begin position="3"/>
        <end position="60"/>
    </location>
</feature>
<keyword evidence="2" id="KW-1003">Cell membrane</keyword>
<name>A0A7Z0D7I6_9ACTN</name>
<evidence type="ECO:0000313" key="10">
    <source>
        <dbReference type="Proteomes" id="UP000527616"/>
    </source>
</evidence>
<dbReference type="InterPro" id="IPR052027">
    <property type="entry name" value="PspC"/>
</dbReference>
<dbReference type="Pfam" id="PF04024">
    <property type="entry name" value="PspC"/>
    <property type="match status" value="1"/>
</dbReference>
<feature type="region of interest" description="Disordered" evidence="6">
    <location>
        <begin position="76"/>
        <end position="101"/>
    </location>
</feature>
<feature type="transmembrane region" description="Helical" evidence="7">
    <location>
        <begin position="34"/>
        <end position="57"/>
    </location>
</feature>
<sequence length="101" mass="10604">MEKKLTRSSSDKILGGVCGGIARYLGVDAGLTRLVTVALILFTGIGPFAYLAAWFLLPDEQGRSGLDWAIQQMRGGSDRAASNGTVGTPGADAPHRGDDLR</sequence>
<evidence type="ECO:0000256" key="7">
    <source>
        <dbReference type="SAM" id="Phobius"/>
    </source>
</evidence>
<evidence type="ECO:0000256" key="6">
    <source>
        <dbReference type="SAM" id="MobiDB-lite"/>
    </source>
</evidence>
<dbReference type="AlphaFoldDB" id="A0A7Z0D7I6"/>
<dbReference type="PANTHER" id="PTHR33885:SF3">
    <property type="entry name" value="PHAGE SHOCK PROTEIN C"/>
    <property type="match status" value="1"/>
</dbReference>
<proteinExistence type="predicted"/>
<evidence type="ECO:0000259" key="8">
    <source>
        <dbReference type="Pfam" id="PF04024"/>
    </source>
</evidence>
<organism evidence="9 10">
    <name type="scientific">Naumannella cuiyingiana</name>
    <dbReference type="NCBI Taxonomy" id="1347891"/>
    <lineage>
        <taxon>Bacteria</taxon>
        <taxon>Bacillati</taxon>
        <taxon>Actinomycetota</taxon>
        <taxon>Actinomycetes</taxon>
        <taxon>Propionibacteriales</taxon>
        <taxon>Propionibacteriaceae</taxon>
        <taxon>Naumannella</taxon>
    </lineage>
</organism>
<keyword evidence="3 7" id="KW-0812">Transmembrane</keyword>
<evidence type="ECO:0000256" key="2">
    <source>
        <dbReference type="ARBA" id="ARBA00022475"/>
    </source>
</evidence>
<evidence type="ECO:0000256" key="4">
    <source>
        <dbReference type="ARBA" id="ARBA00022989"/>
    </source>
</evidence>